<feature type="region of interest" description="Disordered" evidence="1">
    <location>
        <begin position="1"/>
        <end position="63"/>
    </location>
</feature>
<evidence type="ECO:0000313" key="3">
    <source>
        <dbReference type="Proteomes" id="UP001642484"/>
    </source>
</evidence>
<proteinExistence type="predicted"/>
<sequence>MAKRGSMDSIGSSPGNGPKRAGSILEAGKAVPRAGSTLARDSQLEGANPRVTNRRNSVRRNSVRRVSDPDLSVKIFDLEAADRVTTEEKMAVAEQILAALKNLVAYSKLAAALAEEIYRSEEWDNLRMVVELYPKSIMVQYQGFELIGKLVTEKRELRAAFRAIADHVLLTNLNHRNTPVADVAELLLEALN</sequence>
<comment type="caution">
    <text evidence="2">The sequence shown here is derived from an EMBL/GenBank/DDBJ whole genome shotgun (WGS) entry which is preliminary data.</text>
</comment>
<organism evidence="2 3">
    <name type="scientific">Durusdinium trenchii</name>
    <dbReference type="NCBI Taxonomy" id="1381693"/>
    <lineage>
        <taxon>Eukaryota</taxon>
        <taxon>Sar</taxon>
        <taxon>Alveolata</taxon>
        <taxon>Dinophyceae</taxon>
        <taxon>Suessiales</taxon>
        <taxon>Symbiodiniaceae</taxon>
        <taxon>Durusdinium</taxon>
    </lineage>
</organism>
<gene>
    <name evidence="2" type="ORF">CCMP2556_LOCUS18183</name>
</gene>
<protein>
    <submittedName>
        <fullName evidence="2">Uncharacterized protein</fullName>
    </submittedName>
</protein>
<keyword evidence="3" id="KW-1185">Reference proteome</keyword>
<evidence type="ECO:0000313" key="2">
    <source>
        <dbReference type="EMBL" id="CAK9031184.1"/>
    </source>
</evidence>
<evidence type="ECO:0000256" key="1">
    <source>
        <dbReference type="SAM" id="MobiDB-lite"/>
    </source>
</evidence>
<reference evidence="2 3" key="1">
    <citation type="submission" date="2024-02" db="EMBL/GenBank/DDBJ databases">
        <authorList>
            <person name="Chen Y."/>
            <person name="Shah S."/>
            <person name="Dougan E. K."/>
            <person name="Thang M."/>
            <person name="Chan C."/>
        </authorList>
    </citation>
    <scope>NUCLEOTIDE SEQUENCE [LARGE SCALE GENOMIC DNA]</scope>
</reference>
<name>A0ABP0KWF2_9DINO</name>
<feature type="compositionally biased region" description="Basic residues" evidence="1">
    <location>
        <begin position="52"/>
        <end position="63"/>
    </location>
</feature>
<accession>A0ABP0KWF2</accession>
<dbReference type="EMBL" id="CAXAMN010010224">
    <property type="protein sequence ID" value="CAK9031184.1"/>
    <property type="molecule type" value="Genomic_DNA"/>
</dbReference>
<dbReference type="Proteomes" id="UP001642484">
    <property type="component" value="Unassembled WGS sequence"/>
</dbReference>